<evidence type="ECO:0000256" key="1">
    <source>
        <dbReference type="SAM" id="MobiDB-lite"/>
    </source>
</evidence>
<dbReference type="InterPro" id="IPR017384">
    <property type="entry name" value="NADH_Ub_cplx-1_asu_su-1"/>
</dbReference>
<feature type="region of interest" description="Disordered" evidence="1">
    <location>
        <begin position="70"/>
        <end position="94"/>
    </location>
</feature>
<feature type="transmembrane region" description="Helical" evidence="2">
    <location>
        <begin position="6"/>
        <end position="30"/>
    </location>
</feature>
<reference evidence="3" key="1">
    <citation type="journal article" date="2023" name="Insect Mol. Biol.">
        <title>Genome sequencing provides insights into the evolution of gene families encoding plant cell wall-degrading enzymes in longhorned beetles.</title>
        <authorList>
            <person name="Shin N.R."/>
            <person name="Okamura Y."/>
            <person name="Kirsch R."/>
            <person name="Pauchet Y."/>
        </authorList>
    </citation>
    <scope>NUCLEOTIDE SEQUENCE</scope>
    <source>
        <strain evidence="3">RBIC_L_NR</strain>
    </source>
</reference>
<evidence type="ECO:0000256" key="2">
    <source>
        <dbReference type="SAM" id="Phobius"/>
    </source>
</evidence>
<evidence type="ECO:0000313" key="3">
    <source>
        <dbReference type="EMBL" id="KAJ8964591.1"/>
    </source>
</evidence>
<name>A0AAV8ZI89_9CUCU</name>
<keyword evidence="2" id="KW-0472">Membrane</keyword>
<sequence>MWFEILPVFGIITAAMAAPHGIAYILNYLVVGNCFRRSMVEVEQRMQYLRDKRLSGDPYKVKGLENLPEDCENGNGGGNSDECYEMPSVDDCNE</sequence>
<keyword evidence="2" id="KW-0812">Transmembrane</keyword>
<keyword evidence="4" id="KW-1185">Reference proteome</keyword>
<dbReference type="EMBL" id="JANEYF010001344">
    <property type="protein sequence ID" value="KAJ8964591.1"/>
    <property type="molecule type" value="Genomic_DNA"/>
</dbReference>
<dbReference type="AlphaFoldDB" id="A0AAV8ZI89"/>
<organism evidence="3 4">
    <name type="scientific">Rhamnusium bicolor</name>
    <dbReference type="NCBI Taxonomy" id="1586634"/>
    <lineage>
        <taxon>Eukaryota</taxon>
        <taxon>Metazoa</taxon>
        <taxon>Ecdysozoa</taxon>
        <taxon>Arthropoda</taxon>
        <taxon>Hexapoda</taxon>
        <taxon>Insecta</taxon>
        <taxon>Pterygota</taxon>
        <taxon>Neoptera</taxon>
        <taxon>Endopterygota</taxon>
        <taxon>Coleoptera</taxon>
        <taxon>Polyphaga</taxon>
        <taxon>Cucujiformia</taxon>
        <taxon>Chrysomeloidea</taxon>
        <taxon>Cerambycidae</taxon>
        <taxon>Lepturinae</taxon>
        <taxon>Rhagiini</taxon>
        <taxon>Rhamnusium</taxon>
    </lineage>
</organism>
<evidence type="ECO:0008006" key="5">
    <source>
        <dbReference type="Google" id="ProtNLM"/>
    </source>
</evidence>
<proteinExistence type="predicted"/>
<accession>A0AAV8ZI89</accession>
<comment type="caution">
    <text evidence="3">The sequence shown here is derived from an EMBL/GenBank/DDBJ whole genome shotgun (WGS) entry which is preliminary data.</text>
</comment>
<dbReference type="Pfam" id="PF15879">
    <property type="entry name" value="MWFE"/>
    <property type="match status" value="1"/>
</dbReference>
<evidence type="ECO:0000313" key="4">
    <source>
        <dbReference type="Proteomes" id="UP001162156"/>
    </source>
</evidence>
<keyword evidence="2" id="KW-1133">Transmembrane helix</keyword>
<protein>
    <recommendedName>
        <fullName evidence="5">NADH dehydrogenase [ubiquinone] 1 alpha subcomplex subunit 1</fullName>
    </recommendedName>
</protein>
<dbReference type="Proteomes" id="UP001162156">
    <property type="component" value="Unassembled WGS sequence"/>
</dbReference>
<gene>
    <name evidence="3" type="ORF">NQ314_004900</name>
</gene>